<feature type="compositionally biased region" description="Low complexity" evidence="16">
    <location>
        <begin position="590"/>
        <end position="611"/>
    </location>
</feature>
<dbReference type="EMBL" id="CAJPEX010002175">
    <property type="protein sequence ID" value="CAG0920590.1"/>
    <property type="molecule type" value="Genomic_DNA"/>
</dbReference>
<evidence type="ECO:0000256" key="16">
    <source>
        <dbReference type="SAM" id="MobiDB-lite"/>
    </source>
</evidence>
<keyword evidence="17" id="KW-1133">Transmembrane helix</keyword>
<evidence type="ECO:0000256" key="2">
    <source>
        <dbReference type="ARBA" id="ARBA00004496"/>
    </source>
</evidence>
<feature type="region of interest" description="Disordered" evidence="16">
    <location>
        <begin position="998"/>
        <end position="1019"/>
    </location>
</feature>
<dbReference type="Gene3D" id="3.30.1050.10">
    <property type="entry name" value="SCP2 sterol-binding domain"/>
    <property type="match status" value="1"/>
</dbReference>
<comment type="subcellular location">
    <subcellularLocation>
        <location evidence="1">Apical cell membrane</location>
    </subcellularLocation>
    <subcellularLocation>
        <location evidence="2">Cytoplasm</location>
    </subcellularLocation>
</comment>
<dbReference type="InterPro" id="IPR000008">
    <property type="entry name" value="C2_dom"/>
</dbReference>
<keyword evidence="11 17" id="KW-0472">Membrane</keyword>
<evidence type="ECO:0000256" key="14">
    <source>
        <dbReference type="ARBA" id="ARBA00025969"/>
    </source>
</evidence>
<dbReference type="Gene3D" id="2.20.70.10">
    <property type="match status" value="2"/>
</dbReference>
<protein>
    <recommendedName>
        <fullName evidence="4">Protein kibra</fullName>
    </recommendedName>
</protein>
<dbReference type="GO" id="GO:0016324">
    <property type="term" value="C:apical plasma membrane"/>
    <property type="evidence" value="ECO:0007669"/>
    <property type="project" value="UniProtKB-SubCell"/>
</dbReference>
<dbReference type="GO" id="GO:0005737">
    <property type="term" value="C:cytoplasm"/>
    <property type="evidence" value="ECO:0007669"/>
    <property type="project" value="UniProtKB-SubCell"/>
</dbReference>
<dbReference type="InterPro" id="IPR057747">
    <property type="entry name" value="WWC1_hairpin"/>
</dbReference>
<evidence type="ECO:0000256" key="17">
    <source>
        <dbReference type="SAM" id="Phobius"/>
    </source>
</evidence>
<dbReference type="PRINTS" id="PR00721">
    <property type="entry name" value="STOMATIN"/>
</dbReference>
<dbReference type="PROSITE" id="PS50004">
    <property type="entry name" value="C2"/>
    <property type="match status" value="1"/>
</dbReference>
<evidence type="ECO:0000256" key="15">
    <source>
        <dbReference type="SAM" id="Coils"/>
    </source>
</evidence>
<dbReference type="PANTHER" id="PTHR14791">
    <property type="entry name" value="BOMB/KIRA PROTEINS"/>
    <property type="match status" value="1"/>
</dbReference>
<keyword evidence="12" id="KW-0804">Transcription</keyword>
<gene>
    <name evidence="20" type="ORF">NMOB1V02_LOCUS8098</name>
</gene>
<dbReference type="InterPro" id="IPR036527">
    <property type="entry name" value="SCP2_sterol-bd_dom_sf"/>
</dbReference>
<evidence type="ECO:0000256" key="7">
    <source>
        <dbReference type="ARBA" id="ARBA00022553"/>
    </source>
</evidence>
<evidence type="ECO:0000256" key="1">
    <source>
        <dbReference type="ARBA" id="ARBA00004221"/>
    </source>
</evidence>
<evidence type="ECO:0000313" key="21">
    <source>
        <dbReference type="Proteomes" id="UP000678499"/>
    </source>
</evidence>
<reference evidence="20" key="1">
    <citation type="submission" date="2020-11" db="EMBL/GenBank/DDBJ databases">
        <authorList>
            <person name="Tran Van P."/>
        </authorList>
    </citation>
    <scope>NUCLEOTIDE SEQUENCE</scope>
</reference>
<dbReference type="InterPro" id="IPR036013">
    <property type="entry name" value="Band_7/SPFH_dom_sf"/>
</dbReference>
<feature type="transmembrane region" description="Helical" evidence="17">
    <location>
        <begin position="1360"/>
        <end position="1381"/>
    </location>
</feature>
<evidence type="ECO:0000259" key="19">
    <source>
        <dbReference type="PROSITE" id="PS50020"/>
    </source>
</evidence>
<dbReference type="Gene3D" id="2.60.40.150">
    <property type="entry name" value="C2 domain"/>
    <property type="match status" value="1"/>
</dbReference>
<proteinExistence type="inferred from homology"/>
<dbReference type="SUPFAM" id="SSF55718">
    <property type="entry name" value="SCP-like"/>
    <property type="match status" value="1"/>
</dbReference>
<dbReference type="SUPFAM" id="SSF117892">
    <property type="entry name" value="Band 7/SPFH domain"/>
    <property type="match status" value="1"/>
</dbReference>
<dbReference type="Proteomes" id="UP000678499">
    <property type="component" value="Unassembled WGS sequence"/>
</dbReference>
<evidence type="ECO:0000256" key="8">
    <source>
        <dbReference type="ARBA" id="ARBA00022737"/>
    </source>
</evidence>
<dbReference type="Pfam" id="PF00168">
    <property type="entry name" value="C2"/>
    <property type="match status" value="1"/>
</dbReference>
<dbReference type="InterPro" id="IPR035892">
    <property type="entry name" value="C2_domain_sf"/>
</dbReference>
<dbReference type="PROSITE" id="PS01159">
    <property type="entry name" value="WW_DOMAIN_1"/>
    <property type="match status" value="1"/>
</dbReference>
<accession>A0A7R9GGU4</accession>
<evidence type="ECO:0000259" key="18">
    <source>
        <dbReference type="PROSITE" id="PS50004"/>
    </source>
</evidence>
<evidence type="ECO:0000256" key="9">
    <source>
        <dbReference type="ARBA" id="ARBA00023015"/>
    </source>
</evidence>
<evidence type="ECO:0000256" key="12">
    <source>
        <dbReference type="ARBA" id="ARBA00023163"/>
    </source>
</evidence>
<evidence type="ECO:0000256" key="5">
    <source>
        <dbReference type="ARBA" id="ARBA00022475"/>
    </source>
</evidence>
<dbReference type="Gene3D" id="3.30.479.30">
    <property type="entry name" value="Band 7 domain"/>
    <property type="match status" value="1"/>
</dbReference>
<comment type="subunit">
    <text evidence="14">Forms a complex with Mer and Ex. Interacts (via domain WW 1) with Ex (via RXPPXY motif). Interacts with Mer, Sav, Hpo and Wts.</text>
</comment>
<dbReference type="InterPro" id="IPR001107">
    <property type="entry name" value="Band_7"/>
</dbReference>
<dbReference type="InterPro" id="IPR051105">
    <property type="entry name" value="WWC/KIBRA_Hippo_Reg"/>
</dbReference>
<dbReference type="GO" id="GO:0035330">
    <property type="term" value="P:regulation of hippo signaling"/>
    <property type="evidence" value="ECO:0007669"/>
    <property type="project" value="TreeGrafter"/>
</dbReference>
<dbReference type="SUPFAM" id="SSF51045">
    <property type="entry name" value="WW domain"/>
    <property type="match status" value="2"/>
</dbReference>
<evidence type="ECO:0000256" key="4">
    <source>
        <dbReference type="ARBA" id="ARBA00013712"/>
    </source>
</evidence>
<sequence length="1713" mass="188475">MPRRINGEIPLPDGWEMGRDYDGKVYYIDHNTKKTTWLDPRDRLTKPASFSDCIGNELPLGWEESYHPCVGIYYVNHVKQTTQLEDPRQEWRKVQEAMLRDYLITAQEDLAAKQELFQVKQHRLTLAQDEYRHLNSALNQLSASHTSLCSSGSSSSTRYNPDLLRSDVALAKTRVSRLKQELEEIQNDVQYTKHGVEMLSSVERDFCSSAPDGTSSKSYTVLEAEAILDELKQVQRSLCEGEKEKAELMQSLARIKDDLNRLSAGQNSVGISGNHGSQCDYSSPDASSLSFLNAVGGNEKFTTASQTDLSGELPPVGARLAELARMRLRYDESRREIQMLQQSLADLDAKMTPGQAESDKDRLILIQQKEQLLRELKSIERGKGMDHCDLRASGRPETDMERIRKQIVCLQRDLNCAMEMSSKAIADRLKLHEVRQGLLHQLGAALRRTAALETRLRAASSASTSTLSVSSSSSLGSLSTSSSLSFTDIYGLPQCHPDSSPNIVELHHRVEQLMSANVSKTSMVQSMEPAPIVNVEEAVLRMTKSTSGLCHRLNLAPSAEEPSASPSSAAVSSGCSSGTSGNGASGGSGNNNNNQQPPLSPSGLSGCPQSVSAAVSNESVAGDSGVYEAASHSLSQSGCARSGNQDPPCIPHMGLDTPQISVKLRYAVADETLFVGVEKARNVAALSVPTTHEICIKGTLLPASTDGDGSQSTMSTSVVGWRGGKSPSFGDVLPFRVSLSSLYSKTLQLNVWALGMSGSEECMGCTQISLADFSLDSPPVAKWYNVLSFKFMQPDPAPLTSENPAAKTASSEEATQKKIRRVAAKVASVSSAATQSKQDVDEEDQRLQDSAKLKEESSDESTVISSQTSTLTRNVGPEAMIAAAISVDDFEGSDDDDEDEDDYEEEDSSDEEGREYPVEASADVLVAEVLRGVEYADRETNTECTFLPCRRPPSSAEAMVASAHRAAIVRRSKTFSPSAPLSKQEYICRLNRSDSDSSMPLYRDPSVGASGTSARGFQRNSLSRQSMRYKLAVTAPAGVTDVAPTHHGKVHSCLTSLDLALDKAAQLTKLKILQDEIKRLKELKDRLEGAAAAAGGAKGVMNLALPQWFLNNDELHCQIEALQRKHASRERGANVPRRRNELTDEEQEDRRIRKLLKKAAREIYRLRKSVNASRNQPDLVAFREKMAFFTRPSHSMIPVPPREDSDGEDGTDLRSESSTLKRGEVEMLRRPDDKDDDDDEPRGIVGDAMVVREASLGIGGDLLVKDLMSEEVDLVVVVLCGMFILALMKLAGNEIRMPVPTAVQVRNSWTMPSGYDRVACQDPLSFESIYTYGSAFGASHRRQYEDETDSREMNKWESGFRIFVLSLLMIMLIPFSPIVLWRCLHHLPQYERVSVIRLGRFSGIKGPGYVLLLPCVDSWRKMDLRMKILVIRNVQVVTSDTAVVNLNVEVLYRIFDSESNVLKINDPEKTLESLCRSTIVNKAVSSSQKLLVKDRRAIGDSVREKLNDAVRKWGFEVSEVTLHEVVVLQKAVVVEKNPLEPLNQVFQSLVGLKSDASHQNPLLQSLTGHMKEAFRETMSEGGEASFVIDFSSDVEDHHKIDQPPSRLKIALDKAISAVKTKPGPEQCGLYCVEPAGKPRVFVILSERCWVEEGESCSLNIEPDVKIHAEDENALLDVVEGRVSPYEAYFSGTVVVTGNVRKLMTLSNFLEISV</sequence>
<dbReference type="Pfam" id="PF25802">
    <property type="entry name" value="WWC1"/>
    <property type="match status" value="1"/>
</dbReference>
<evidence type="ECO:0000256" key="6">
    <source>
        <dbReference type="ARBA" id="ARBA00022490"/>
    </source>
</evidence>
<keyword evidence="17" id="KW-0812">Transmembrane</keyword>
<feature type="compositionally biased region" description="Gly residues" evidence="16">
    <location>
        <begin position="580"/>
        <end position="589"/>
    </location>
</feature>
<dbReference type="GO" id="GO:0006355">
    <property type="term" value="P:regulation of DNA-templated transcription"/>
    <property type="evidence" value="ECO:0007669"/>
    <property type="project" value="TreeGrafter"/>
</dbReference>
<feature type="transmembrane region" description="Helical" evidence="17">
    <location>
        <begin position="1274"/>
        <end position="1291"/>
    </location>
</feature>
<dbReference type="GO" id="GO:0016477">
    <property type="term" value="P:cell migration"/>
    <property type="evidence" value="ECO:0007669"/>
    <property type="project" value="TreeGrafter"/>
</dbReference>
<evidence type="ECO:0000256" key="10">
    <source>
        <dbReference type="ARBA" id="ARBA00023054"/>
    </source>
</evidence>
<dbReference type="Pfam" id="PF00397">
    <property type="entry name" value="WW"/>
    <property type="match status" value="1"/>
</dbReference>
<dbReference type="CDD" id="cd00201">
    <property type="entry name" value="WW"/>
    <property type="match status" value="2"/>
</dbReference>
<keyword evidence="7" id="KW-0597">Phosphoprotein</keyword>
<evidence type="ECO:0000256" key="11">
    <source>
        <dbReference type="ARBA" id="ARBA00023136"/>
    </source>
</evidence>
<feature type="region of interest" description="Disordered" evidence="16">
    <location>
        <begin position="1125"/>
        <end position="1150"/>
    </location>
</feature>
<organism evidence="20">
    <name type="scientific">Notodromas monacha</name>
    <dbReference type="NCBI Taxonomy" id="399045"/>
    <lineage>
        <taxon>Eukaryota</taxon>
        <taxon>Metazoa</taxon>
        <taxon>Ecdysozoa</taxon>
        <taxon>Arthropoda</taxon>
        <taxon>Crustacea</taxon>
        <taxon>Oligostraca</taxon>
        <taxon>Ostracoda</taxon>
        <taxon>Podocopa</taxon>
        <taxon>Podocopida</taxon>
        <taxon>Cypridocopina</taxon>
        <taxon>Cypridoidea</taxon>
        <taxon>Cyprididae</taxon>
        <taxon>Notodromas</taxon>
    </lineage>
</organism>
<keyword evidence="5" id="KW-1003">Cell membrane</keyword>
<feature type="compositionally biased region" description="Acidic residues" evidence="16">
    <location>
        <begin position="888"/>
        <end position="913"/>
    </location>
</feature>
<dbReference type="GO" id="GO:0060090">
    <property type="term" value="F:molecular adaptor activity"/>
    <property type="evidence" value="ECO:0007669"/>
    <property type="project" value="TreeGrafter"/>
</dbReference>
<feature type="compositionally biased region" description="Basic and acidic residues" evidence="16">
    <location>
        <begin position="845"/>
        <end position="856"/>
    </location>
</feature>
<feature type="compositionally biased region" description="Basic and acidic residues" evidence="16">
    <location>
        <begin position="1211"/>
        <end position="1233"/>
    </location>
</feature>
<dbReference type="OrthoDB" id="5919042at2759"/>
<evidence type="ECO:0000256" key="3">
    <source>
        <dbReference type="ARBA" id="ARBA00010585"/>
    </source>
</evidence>
<dbReference type="EMBL" id="OA884212">
    <property type="protein sequence ID" value="CAD7280438.1"/>
    <property type="molecule type" value="Genomic_DNA"/>
</dbReference>
<feature type="domain" description="WW" evidence="19">
    <location>
        <begin position="56"/>
        <end position="89"/>
    </location>
</feature>
<comment type="similarity">
    <text evidence="3">Belongs to the WWC family. KIBRA subfamily.</text>
</comment>
<dbReference type="SMART" id="SM00244">
    <property type="entry name" value="PHB"/>
    <property type="match status" value="1"/>
</dbReference>
<dbReference type="InterPro" id="IPR036020">
    <property type="entry name" value="WW_dom_sf"/>
</dbReference>
<dbReference type="PROSITE" id="PS50020">
    <property type="entry name" value="WW_DOMAIN_2"/>
    <property type="match status" value="2"/>
</dbReference>
<feature type="coiled-coil region" evidence="15">
    <location>
        <begin position="1063"/>
        <end position="1093"/>
    </location>
</feature>
<dbReference type="InterPro" id="IPR001202">
    <property type="entry name" value="WW_dom"/>
</dbReference>
<dbReference type="PANTHER" id="PTHR14791:SF29">
    <property type="entry name" value="PROTEIN KIBRA"/>
    <property type="match status" value="1"/>
</dbReference>
<feature type="domain" description="C2" evidence="18">
    <location>
        <begin position="654"/>
        <end position="784"/>
    </location>
</feature>
<feature type="region of interest" description="Disordered" evidence="16">
    <location>
        <begin position="830"/>
        <end position="921"/>
    </location>
</feature>
<dbReference type="GO" id="GO:0046621">
    <property type="term" value="P:negative regulation of organ growth"/>
    <property type="evidence" value="ECO:0007669"/>
    <property type="project" value="TreeGrafter"/>
</dbReference>
<keyword evidence="10 15" id="KW-0175">Coiled coil</keyword>
<dbReference type="SUPFAM" id="SSF49562">
    <property type="entry name" value="C2 domain (Calcium/lipid-binding domain, CaLB)"/>
    <property type="match status" value="1"/>
</dbReference>
<dbReference type="GO" id="GO:0019900">
    <property type="term" value="F:kinase binding"/>
    <property type="evidence" value="ECO:0007669"/>
    <property type="project" value="TreeGrafter"/>
</dbReference>
<feature type="compositionally biased region" description="Polar residues" evidence="16">
    <location>
        <begin position="860"/>
        <end position="873"/>
    </location>
</feature>
<feature type="compositionally biased region" description="Low complexity" evidence="16">
    <location>
        <begin position="557"/>
        <end position="579"/>
    </location>
</feature>
<keyword evidence="6" id="KW-0963">Cytoplasm</keyword>
<feature type="coiled-coil region" evidence="15">
    <location>
        <begin position="323"/>
        <end position="350"/>
    </location>
</feature>
<keyword evidence="21" id="KW-1185">Reference proteome</keyword>
<comment type="function">
    <text evidence="13">Regulator of the Hippo/SWH (Sav/Wts/Hpo) signaling pathway, a signaling pathway that plays a pivotal role in organ size control and tumor suppression by restricting proliferation and promoting apoptosis. The core of this pathway is composed of a kinase cascade wherein Hippo (Hpo), in complex with its regulatory protein Salvador (Sav), phosphorylates and activates Warts (Wts) in complex with its regulatory protein Mats, which in turn phosphorylates and inactivates the Yorkie (Yki) oncoprotein. Kibra acts synergistically along with Ex and Mer to regulate the Hippo signaling pathway.</text>
</comment>
<name>A0A7R9GGU4_9CRUS</name>
<feature type="compositionally biased region" description="Polar residues" evidence="16">
    <location>
        <begin position="1009"/>
        <end position="1019"/>
    </location>
</feature>
<keyword evidence="9" id="KW-0805">Transcription regulation</keyword>
<evidence type="ECO:0000256" key="13">
    <source>
        <dbReference type="ARBA" id="ARBA00024960"/>
    </source>
</evidence>
<dbReference type="SMART" id="SM00456">
    <property type="entry name" value="WW"/>
    <property type="match status" value="2"/>
</dbReference>
<feature type="region of interest" description="Disordered" evidence="16">
    <location>
        <begin position="1193"/>
        <end position="1243"/>
    </location>
</feature>
<dbReference type="Pfam" id="PF01145">
    <property type="entry name" value="Band_7"/>
    <property type="match status" value="1"/>
</dbReference>
<feature type="domain" description="WW" evidence="19">
    <location>
        <begin position="9"/>
        <end position="42"/>
    </location>
</feature>
<dbReference type="InterPro" id="IPR001972">
    <property type="entry name" value="Stomatin_HflK_fam"/>
</dbReference>
<evidence type="ECO:0000313" key="20">
    <source>
        <dbReference type="EMBL" id="CAD7280438.1"/>
    </source>
</evidence>
<feature type="region of interest" description="Disordered" evidence="16">
    <location>
        <begin position="557"/>
        <end position="611"/>
    </location>
</feature>
<keyword evidence="8" id="KW-0677">Repeat</keyword>